<gene>
    <name evidence="5" type="ORF">FJZ47_18890</name>
</gene>
<dbReference type="PROSITE" id="PS50293">
    <property type="entry name" value="TPR_REGION"/>
    <property type="match status" value="2"/>
</dbReference>
<dbReference type="PANTHER" id="PTHR44227">
    <property type="match status" value="1"/>
</dbReference>
<evidence type="ECO:0000256" key="3">
    <source>
        <dbReference type="PROSITE-ProRule" id="PRU00339"/>
    </source>
</evidence>
<dbReference type="InterPro" id="IPR019734">
    <property type="entry name" value="TPR_rpt"/>
</dbReference>
<dbReference type="InterPro" id="IPR052346">
    <property type="entry name" value="O-mannosyl-transferase_TMTC"/>
</dbReference>
<evidence type="ECO:0000256" key="1">
    <source>
        <dbReference type="ARBA" id="ARBA00022737"/>
    </source>
</evidence>
<feature type="non-terminal residue" evidence="5">
    <location>
        <position position="354"/>
    </location>
</feature>
<dbReference type="Gene3D" id="1.25.40.10">
    <property type="entry name" value="Tetratricopeptide repeat domain"/>
    <property type="match status" value="2"/>
</dbReference>
<accession>A0A937W509</accession>
<feature type="transmembrane region" description="Helical" evidence="4">
    <location>
        <begin position="170"/>
        <end position="188"/>
    </location>
</feature>
<dbReference type="PANTHER" id="PTHR44227:SF3">
    <property type="entry name" value="PROTEIN O-MANNOSYL-TRANSFERASE TMTC4"/>
    <property type="match status" value="1"/>
</dbReference>
<feature type="transmembrane region" description="Helical" evidence="4">
    <location>
        <begin position="20"/>
        <end position="38"/>
    </location>
</feature>
<dbReference type="EMBL" id="VGLS01000703">
    <property type="protein sequence ID" value="MBM3225845.1"/>
    <property type="molecule type" value="Genomic_DNA"/>
</dbReference>
<evidence type="ECO:0000256" key="2">
    <source>
        <dbReference type="ARBA" id="ARBA00022803"/>
    </source>
</evidence>
<dbReference type="SMART" id="SM00028">
    <property type="entry name" value="TPR"/>
    <property type="match status" value="4"/>
</dbReference>
<evidence type="ECO:0000313" key="6">
    <source>
        <dbReference type="Proteomes" id="UP000712673"/>
    </source>
</evidence>
<dbReference type="InterPro" id="IPR011990">
    <property type="entry name" value="TPR-like_helical_dom_sf"/>
</dbReference>
<sequence>MAWILDVWGWQRAWQTRVPALLAWGVLALCWSLVTSQVQPATALAVISPLWARPLLAGDVVTFYLAKLVVPLALAPDYGRSPAVVLAQGWFWLTGIVPWVLAGLLWWQRLRLAWLLAAGGVFVAGLLPVLGVVAFAFQEYSTVADRYTYLALLGPAVALAGLLQRWPRRALVVGCAVVLGLLGIRSAWQTRSWHDTVTLFTHALHIHPESSLAHNNLGMALAAANRLAEALPHYQEAVRVRPRNAEAHLNLGNVLARQGQSQEAMRHYMEALQLQPMLAEAHNSLGVALADQRRLDEARAHYAEAIRIRPQYARAYYNLANVLIQQGHVQEALHQYAEALRHQPTLVEAHGNLG</sequence>
<feature type="repeat" description="TPR" evidence="3">
    <location>
        <begin position="211"/>
        <end position="244"/>
    </location>
</feature>
<feature type="transmembrane region" description="Helical" evidence="4">
    <location>
        <begin position="114"/>
        <end position="135"/>
    </location>
</feature>
<keyword evidence="1" id="KW-0677">Repeat</keyword>
<feature type="transmembrane region" description="Helical" evidence="4">
    <location>
        <begin position="147"/>
        <end position="163"/>
    </location>
</feature>
<organism evidence="5 6">
    <name type="scientific">Tectimicrobiota bacterium</name>
    <dbReference type="NCBI Taxonomy" id="2528274"/>
    <lineage>
        <taxon>Bacteria</taxon>
        <taxon>Pseudomonadati</taxon>
        <taxon>Nitrospinota/Tectimicrobiota group</taxon>
        <taxon>Candidatus Tectimicrobiota</taxon>
    </lineage>
</organism>
<keyword evidence="4" id="KW-0812">Transmembrane</keyword>
<feature type="repeat" description="TPR" evidence="3">
    <location>
        <begin position="313"/>
        <end position="346"/>
    </location>
</feature>
<dbReference type="SUPFAM" id="SSF48452">
    <property type="entry name" value="TPR-like"/>
    <property type="match status" value="1"/>
</dbReference>
<keyword evidence="4" id="KW-1133">Transmembrane helix</keyword>
<evidence type="ECO:0000256" key="4">
    <source>
        <dbReference type="SAM" id="Phobius"/>
    </source>
</evidence>
<dbReference type="Pfam" id="PF13414">
    <property type="entry name" value="TPR_11"/>
    <property type="match status" value="2"/>
</dbReference>
<name>A0A937W509_UNCTE</name>
<feature type="repeat" description="TPR" evidence="3">
    <location>
        <begin position="245"/>
        <end position="278"/>
    </location>
</feature>
<protein>
    <submittedName>
        <fullName evidence="5">Tetratricopeptide repeat protein</fullName>
    </submittedName>
</protein>
<evidence type="ECO:0000313" key="5">
    <source>
        <dbReference type="EMBL" id="MBM3225845.1"/>
    </source>
</evidence>
<feature type="transmembrane region" description="Helical" evidence="4">
    <location>
        <begin position="90"/>
        <end position="107"/>
    </location>
</feature>
<reference evidence="5" key="1">
    <citation type="submission" date="2019-03" db="EMBL/GenBank/DDBJ databases">
        <title>Lake Tanganyika Metagenome-Assembled Genomes (MAGs).</title>
        <authorList>
            <person name="Tran P."/>
        </authorList>
    </citation>
    <scope>NUCLEOTIDE SEQUENCE</scope>
    <source>
        <strain evidence="5">K_DeepCast_65m_m2_066</strain>
    </source>
</reference>
<dbReference type="Proteomes" id="UP000712673">
    <property type="component" value="Unassembled WGS sequence"/>
</dbReference>
<proteinExistence type="predicted"/>
<dbReference type="AlphaFoldDB" id="A0A937W509"/>
<feature type="repeat" description="TPR" evidence="3">
    <location>
        <begin position="279"/>
        <end position="312"/>
    </location>
</feature>
<dbReference type="PROSITE" id="PS50005">
    <property type="entry name" value="TPR"/>
    <property type="match status" value="4"/>
</dbReference>
<keyword evidence="2 3" id="KW-0802">TPR repeat</keyword>
<keyword evidence="4" id="KW-0472">Membrane</keyword>
<comment type="caution">
    <text evidence="5">The sequence shown here is derived from an EMBL/GenBank/DDBJ whole genome shotgun (WGS) entry which is preliminary data.</text>
</comment>